<name>A0A136KEH3_9BACT</name>
<sequence length="243" mass="26700">MKRISQILILLMLISLSQIVTVHSLENGGYPYANAAKCGYGEKCEVDEWAMYKRQCTSYAAFKADQQIGNFHNAMVGPNGKKGLFGNGGNWDENAKFIGFEVSTSPKKHTVFSIPPFANGAGKVGHVGFVEEVLDNNKFKLSEYNWNGGDRSYNTRTATANSNYSFISFETNACKPPSNGDWIINNECNLSGAHIAKNNVRITKNGRLNLLPQSSLRIDFTSKQITLESGGKINISNSAKISK</sequence>
<evidence type="ECO:0000256" key="1">
    <source>
        <dbReference type="SAM" id="SignalP"/>
    </source>
</evidence>
<dbReference type="STRING" id="1617427.UZ20_WS6002001126"/>
<keyword evidence="1" id="KW-0732">Signal</keyword>
<dbReference type="InterPro" id="IPR007921">
    <property type="entry name" value="CHAP_dom"/>
</dbReference>
<feature type="chain" id="PRO_5007474114" evidence="1">
    <location>
        <begin position="23"/>
        <end position="243"/>
    </location>
</feature>
<evidence type="ECO:0000313" key="3">
    <source>
        <dbReference type="EMBL" id="KXK07811.1"/>
    </source>
</evidence>
<proteinExistence type="predicted"/>
<reference evidence="3 4" key="1">
    <citation type="submission" date="2015-02" db="EMBL/GenBank/DDBJ databases">
        <title>Improved understanding of the partial-nitritation anammox process through 23 genomes representing the majority of the microbial community.</title>
        <authorList>
            <person name="Speth D.R."/>
            <person name="In T Zandt M."/>
            <person name="Guerrero Cruz S."/>
            <person name="Jetten M.S."/>
            <person name="Dutilh B.E."/>
        </authorList>
    </citation>
    <scope>NUCLEOTIDE SEQUENCE [LARGE SCALE GENOMIC DNA]</scope>
    <source>
        <strain evidence="3">OLB21</strain>
    </source>
</reference>
<dbReference type="AlphaFoldDB" id="A0A136KEH3"/>
<dbReference type="Proteomes" id="UP000070449">
    <property type="component" value="Unassembled WGS sequence"/>
</dbReference>
<dbReference type="InterPro" id="IPR038765">
    <property type="entry name" value="Papain-like_cys_pep_sf"/>
</dbReference>
<accession>A0A136KEH3</accession>
<feature type="signal peptide" evidence="1">
    <location>
        <begin position="1"/>
        <end position="22"/>
    </location>
</feature>
<dbReference type="Gene3D" id="3.90.1720.10">
    <property type="entry name" value="endopeptidase domain like (from Nostoc punctiforme)"/>
    <property type="match status" value="1"/>
</dbReference>
<dbReference type="Pfam" id="PF05257">
    <property type="entry name" value="CHAP"/>
    <property type="match status" value="1"/>
</dbReference>
<dbReference type="EMBL" id="JYPD01000030">
    <property type="protein sequence ID" value="KXK07811.1"/>
    <property type="molecule type" value="Genomic_DNA"/>
</dbReference>
<evidence type="ECO:0000313" key="4">
    <source>
        <dbReference type="Proteomes" id="UP000070449"/>
    </source>
</evidence>
<comment type="caution">
    <text evidence="3">The sequence shown here is derived from an EMBL/GenBank/DDBJ whole genome shotgun (WGS) entry which is preliminary data.</text>
</comment>
<evidence type="ECO:0000259" key="2">
    <source>
        <dbReference type="PROSITE" id="PS50911"/>
    </source>
</evidence>
<feature type="domain" description="Peptidase C51" evidence="2">
    <location>
        <begin position="31"/>
        <end position="168"/>
    </location>
</feature>
<dbReference type="SUPFAM" id="SSF54001">
    <property type="entry name" value="Cysteine proteinases"/>
    <property type="match status" value="1"/>
</dbReference>
<gene>
    <name evidence="3" type="ORF">UZ20_WS6002001126</name>
</gene>
<dbReference type="PROSITE" id="PS50911">
    <property type="entry name" value="CHAP"/>
    <property type="match status" value="1"/>
</dbReference>
<organism evidence="3 4">
    <name type="scientific">candidate division WS6 bacterium OLB21</name>
    <dbReference type="NCBI Taxonomy" id="1617427"/>
    <lineage>
        <taxon>Bacteria</taxon>
        <taxon>Candidatus Dojkabacteria</taxon>
    </lineage>
</organism>
<protein>
    <submittedName>
        <fullName evidence="3">N-acetylmuramoyl-L-alanine amidase</fullName>
    </submittedName>
</protein>